<dbReference type="Proteomes" id="UP000184089">
    <property type="component" value="Unassembled WGS sequence"/>
</dbReference>
<evidence type="ECO:0000259" key="9">
    <source>
        <dbReference type="Pfam" id="PF12821"/>
    </source>
</evidence>
<feature type="transmembrane region" description="Helical" evidence="8">
    <location>
        <begin position="79"/>
        <end position="100"/>
    </location>
</feature>
<dbReference type="GO" id="GO:0005886">
    <property type="term" value="C:plasma membrane"/>
    <property type="evidence" value="ECO:0007669"/>
    <property type="project" value="UniProtKB-SubCell"/>
</dbReference>
<keyword evidence="5 8" id="KW-1133">Transmembrane helix</keyword>
<evidence type="ECO:0000256" key="6">
    <source>
        <dbReference type="ARBA" id="ARBA00023136"/>
    </source>
</evidence>
<proteinExistence type="inferred from homology"/>
<feature type="transmembrane region" description="Helical" evidence="8">
    <location>
        <begin position="120"/>
        <end position="140"/>
    </location>
</feature>
<dbReference type="InterPro" id="IPR024528">
    <property type="entry name" value="ThrE_2"/>
</dbReference>
<comment type="caution">
    <text evidence="10">The sequence shown here is derived from an EMBL/GenBank/DDBJ whole genome shotgun (WGS) entry which is preliminary data.</text>
</comment>
<dbReference type="AlphaFoldDB" id="A0AAQ1MB75"/>
<evidence type="ECO:0000256" key="4">
    <source>
        <dbReference type="ARBA" id="ARBA00022692"/>
    </source>
</evidence>
<evidence type="ECO:0000256" key="8">
    <source>
        <dbReference type="SAM" id="Phobius"/>
    </source>
</evidence>
<evidence type="ECO:0000313" key="11">
    <source>
        <dbReference type="Proteomes" id="UP000184089"/>
    </source>
</evidence>
<evidence type="ECO:0000256" key="5">
    <source>
        <dbReference type="ARBA" id="ARBA00022989"/>
    </source>
</evidence>
<dbReference type="InterPro" id="IPR050539">
    <property type="entry name" value="ThrE_Dicarb/AminoAcid_Exp"/>
</dbReference>
<keyword evidence="6 8" id="KW-0472">Membrane</keyword>
<reference evidence="11" key="1">
    <citation type="submission" date="2016-11" db="EMBL/GenBank/DDBJ databases">
        <authorList>
            <person name="Jaros S."/>
            <person name="Januszkiewicz K."/>
            <person name="Wedrychowicz H."/>
        </authorList>
    </citation>
    <scope>NUCLEOTIDE SEQUENCE [LARGE SCALE GENOMIC DNA]</scope>
    <source>
        <strain evidence="11">DSM 4029</strain>
    </source>
</reference>
<name>A0AAQ1MB75_9FIRM</name>
<feature type="transmembrane region" description="Helical" evidence="8">
    <location>
        <begin position="7"/>
        <end position="25"/>
    </location>
</feature>
<comment type="subcellular location">
    <subcellularLocation>
        <location evidence="1">Cell membrane</location>
        <topology evidence="1">Multi-pass membrane protein</topology>
    </subcellularLocation>
</comment>
<feature type="transmembrane region" description="Helical" evidence="8">
    <location>
        <begin position="40"/>
        <end position="67"/>
    </location>
</feature>
<keyword evidence="3" id="KW-0997">Cell inner membrane</keyword>
<dbReference type="RefSeq" id="WP_021659329.1">
    <property type="nucleotide sequence ID" value="NZ_FQVY01000001.1"/>
</dbReference>
<keyword evidence="2" id="KW-1003">Cell membrane</keyword>
<dbReference type="EMBL" id="FQVY01000001">
    <property type="protein sequence ID" value="SHF66568.1"/>
    <property type="molecule type" value="Genomic_DNA"/>
</dbReference>
<evidence type="ECO:0000256" key="7">
    <source>
        <dbReference type="ARBA" id="ARBA00034125"/>
    </source>
</evidence>
<keyword evidence="4 8" id="KW-0812">Transmembrane</keyword>
<dbReference type="PANTHER" id="PTHR34390:SF1">
    <property type="entry name" value="SUCCINATE TRANSPORTER SUBUNIT YJJB-RELATED"/>
    <property type="match status" value="1"/>
</dbReference>
<gene>
    <name evidence="10" type="ORF">SAMN05444424_0255</name>
</gene>
<evidence type="ECO:0000313" key="10">
    <source>
        <dbReference type="EMBL" id="SHF66568.1"/>
    </source>
</evidence>
<protein>
    <submittedName>
        <fullName evidence="10">Uncharacterized membrane protein YjjB, DUF3815 family</fullName>
    </submittedName>
</protein>
<evidence type="ECO:0000256" key="3">
    <source>
        <dbReference type="ARBA" id="ARBA00022519"/>
    </source>
</evidence>
<feature type="domain" description="Threonine/Serine exporter ThrE" evidence="9">
    <location>
        <begin position="7"/>
        <end position="135"/>
    </location>
</feature>
<dbReference type="GO" id="GO:0015744">
    <property type="term" value="P:succinate transport"/>
    <property type="evidence" value="ECO:0007669"/>
    <property type="project" value="TreeGrafter"/>
</dbReference>
<sequence>MNGSYLQCLYVFIACLGFGVIFNLRGKNLVLAALGATLSWFVYLLCTGAGMDDTLCYFVATVAIALYSEGMARLHKSPVTIYLVVSFLPLVPGSKIYYTMEYGMAGDTARFLQTGLETCKIAGAIVAGIALVSSVARLTTSFWREWRRRRGRPAQSR</sequence>
<accession>A0AAQ1MB75</accession>
<evidence type="ECO:0000256" key="1">
    <source>
        <dbReference type="ARBA" id="ARBA00004651"/>
    </source>
</evidence>
<dbReference type="Pfam" id="PF12821">
    <property type="entry name" value="ThrE_2"/>
    <property type="match status" value="1"/>
</dbReference>
<evidence type="ECO:0000256" key="2">
    <source>
        <dbReference type="ARBA" id="ARBA00022475"/>
    </source>
</evidence>
<dbReference type="PANTHER" id="PTHR34390">
    <property type="entry name" value="UPF0442 PROTEIN YJJB-RELATED"/>
    <property type="match status" value="1"/>
</dbReference>
<comment type="similarity">
    <text evidence="7">Belongs to the ThrE exporter (TC 2.A.79) family.</text>
</comment>
<organism evidence="10 11">
    <name type="scientific">Bittarella massiliensis</name>
    <name type="common">ex Durand et al. 2017</name>
    <dbReference type="NCBI Taxonomy" id="1720313"/>
    <lineage>
        <taxon>Bacteria</taxon>
        <taxon>Bacillati</taxon>
        <taxon>Bacillota</taxon>
        <taxon>Clostridia</taxon>
        <taxon>Eubacteriales</taxon>
        <taxon>Oscillospiraceae</taxon>
        <taxon>Bittarella (ex Durand et al. 2017)</taxon>
    </lineage>
</organism>